<dbReference type="AlphaFoldDB" id="A0A8J7ABF3"/>
<evidence type="ECO:0000313" key="2">
    <source>
        <dbReference type="EMBL" id="MBE9077381.1"/>
    </source>
</evidence>
<sequence>MKHPLQLLAAVTVSGLATLMATPAQAASLNFSLSPFTGDNAKVDVWLLENGSNIDVKVDVDRSVALADLQGIFFNVANESILPSLGLVNKGAGVGESKFLANSVDTVGKNVRLVGGDSNQNPCSPTGGCDGGIEIGTKGIGKDDIQSTSWTFTRRDGQALTLKDFAGMSWGIRATSVGTGNNREGSTKLAGVVGTLLDPQEPSADVPEPAVLMALGLFAVGAGYTIKRKSEGAAVPQTI</sequence>
<name>A0A8J7ABF3_9CYAN</name>
<reference evidence="2" key="1">
    <citation type="submission" date="2020-10" db="EMBL/GenBank/DDBJ databases">
        <authorList>
            <person name="Castelo-Branco R."/>
            <person name="Eusebio N."/>
            <person name="Adriana R."/>
            <person name="Vieira A."/>
            <person name="Brugerolle De Fraissinette N."/>
            <person name="Rezende De Castro R."/>
            <person name="Schneider M.P."/>
            <person name="Vasconcelos V."/>
            <person name="Leao P.N."/>
        </authorList>
    </citation>
    <scope>NUCLEOTIDE SEQUENCE</scope>
    <source>
        <strain evidence="2">LEGE 07310</strain>
    </source>
</reference>
<evidence type="ECO:0000256" key="1">
    <source>
        <dbReference type="SAM" id="SignalP"/>
    </source>
</evidence>
<protein>
    <recommendedName>
        <fullName evidence="4">PEP-CTERM protein-sorting domain-containing protein</fullName>
    </recommendedName>
</protein>
<organism evidence="2 3">
    <name type="scientific">Vasconcelosia minhoensis LEGE 07310</name>
    <dbReference type="NCBI Taxonomy" id="915328"/>
    <lineage>
        <taxon>Bacteria</taxon>
        <taxon>Bacillati</taxon>
        <taxon>Cyanobacteriota</taxon>
        <taxon>Cyanophyceae</taxon>
        <taxon>Nodosilineales</taxon>
        <taxon>Cymatolegaceae</taxon>
        <taxon>Vasconcelosia</taxon>
        <taxon>Vasconcelosia minhoensis</taxon>
    </lineage>
</organism>
<evidence type="ECO:0000313" key="3">
    <source>
        <dbReference type="Proteomes" id="UP000636505"/>
    </source>
</evidence>
<gene>
    <name evidence="2" type="ORF">IQ241_08735</name>
</gene>
<keyword evidence="1" id="KW-0732">Signal</keyword>
<keyword evidence="3" id="KW-1185">Reference proteome</keyword>
<evidence type="ECO:0008006" key="4">
    <source>
        <dbReference type="Google" id="ProtNLM"/>
    </source>
</evidence>
<dbReference type="RefSeq" id="WP_193906087.1">
    <property type="nucleotide sequence ID" value="NZ_JADEXG010000016.1"/>
</dbReference>
<feature type="chain" id="PRO_5035193407" description="PEP-CTERM protein-sorting domain-containing protein" evidence="1">
    <location>
        <begin position="27"/>
        <end position="239"/>
    </location>
</feature>
<dbReference type="EMBL" id="JADEXG010000016">
    <property type="protein sequence ID" value="MBE9077381.1"/>
    <property type="molecule type" value="Genomic_DNA"/>
</dbReference>
<dbReference type="Proteomes" id="UP000636505">
    <property type="component" value="Unassembled WGS sequence"/>
</dbReference>
<accession>A0A8J7ABF3</accession>
<feature type="signal peptide" evidence="1">
    <location>
        <begin position="1"/>
        <end position="26"/>
    </location>
</feature>
<comment type="caution">
    <text evidence="2">The sequence shown here is derived from an EMBL/GenBank/DDBJ whole genome shotgun (WGS) entry which is preliminary data.</text>
</comment>
<proteinExistence type="predicted"/>